<dbReference type="PANTHER" id="PTHR33710">
    <property type="entry name" value="BNAC02G09200D PROTEIN"/>
    <property type="match status" value="1"/>
</dbReference>
<dbReference type="InterPro" id="IPR044730">
    <property type="entry name" value="RNase_H-like_dom_plant"/>
</dbReference>
<dbReference type="Proteomes" id="UP000525078">
    <property type="component" value="Unassembled WGS sequence"/>
</dbReference>
<feature type="domain" description="RNase H type-1" evidence="1">
    <location>
        <begin position="361"/>
        <end position="424"/>
    </location>
</feature>
<evidence type="ECO:0000313" key="3">
    <source>
        <dbReference type="Proteomes" id="UP000525078"/>
    </source>
</evidence>
<dbReference type="EMBL" id="JAATIP010000135">
    <property type="protein sequence ID" value="KAF4368361.1"/>
    <property type="molecule type" value="Genomic_DNA"/>
</dbReference>
<dbReference type="GO" id="GO:0004523">
    <property type="term" value="F:RNA-DNA hybrid ribonuclease activity"/>
    <property type="evidence" value="ECO:0007669"/>
    <property type="project" value="InterPro"/>
</dbReference>
<gene>
    <name evidence="2" type="ORF">F8388_019078</name>
</gene>
<organism evidence="2 3">
    <name type="scientific">Cannabis sativa</name>
    <name type="common">Hemp</name>
    <name type="synonym">Marijuana</name>
    <dbReference type="NCBI Taxonomy" id="3483"/>
    <lineage>
        <taxon>Eukaryota</taxon>
        <taxon>Viridiplantae</taxon>
        <taxon>Streptophyta</taxon>
        <taxon>Embryophyta</taxon>
        <taxon>Tracheophyta</taxon>
        <taxon>Spermatophyta</taxon>
        <taxon>Magnoliopsida</taxon>
        <taxon>eudicotyledons</taxon>
        <taxon>Gunneridae</taxon>
        <taxon>Pentapetalae</taxon>
        <taxon>rosids</taxon>
        <taxon>fabids</taxon>
        <taxon>Rosales</taxon>
        <taxon>Cannabaceae</taxon>
        <taxon>Cannabis</taxon>
    </lineage>
</organism>
<dbReference type="InterPro" id="IPR002156">
    <property type="entry name" value="RNaseH_domain"/>
</dbReference>
<comment type="caution">
    <text evidence="2">The sequence shown here is derived from an EMBL/GenBank/DDBJ whole genome shotgun (WGS) entry which is preliminary data.</text>
</comment>
<proteinExistence type="predicted"/>
<protein>
    <recommendedName>
        <fullName evidence="1">RNase H type-1 domain-containing protein</fullName>
    </recommendedName>
</protein>
<dbReference type="AlphaFoldDB" id="A0A7J6FCD6"/>
<dbReference type="InterPro" id="IPR036397">
    <property type="entry name" value="RNaseH_sf"/>
</dbReference>
<dbReference type="PANTHER" id="PTHR33710:SF71">
    <property type="entry name" value="ENDONUCLEASE_EXONUCLEASE_PHOSPHATASE DOMAIN-CONTAINING PROTEIN"/>
    <property type="match status" value="1"/>
</dbReference>
<dbReference type="CDD" id="cd06222">
    <property type="entry name" value="RNase_H_like"/>
    <property type="match status" value="1"/>
</dbReference>
<dbReference type="GO" id="GO:0003676">
    <property type="term" value="F:nucleic acid binding"/>
    <property type="evidence" value="ECO:0007669"/>
    <property type="project" value="InterPro"/>
</dbReference>
<evidence type="ECO:0000259" key="1">
    <source>
        <dbReference type="Pfam" id="PF13456"/>
    </source>
</evidence>
<dbReference type="SUPFAM" id="SSF53098">
    <property type="entry name" value="Ribonuclease H-like"/>
    <property type="match status" value="1"/>
</dbReference>
<evidence type="ECO:0000313" key="2">
    <source>
        <dbReference type="EMBL" id="KAF4368361.1"/>
    </source>
</evidence>
<dbReference type="Pfam" id="PF13456">
    <property type="entry name" value="RVT_3"/>
    <property type="match status" value="1"/>
</dbReference>
<sequence>MQLPRNSASVLKKVERSKGVRALVEQARGRGCLIVVLELKHGVEGRGLKRNNVKSMSSQATWCTHFPNAKVLNLPILASDHSPILLSTCEVQQRLNYPFRFMEVWTSSPDCEKVIDLAWKYDFNGRRDDILIRKLDKTKRDLKVWNQNSFGFCDRKLRMFKQELVEIQNKLPSKENLEREASVQVSILEMESNLERIWKQKSREHWVCKGDGNTKFFHASTVIRRRRNSIESVNNDGTWLNNRKDIVNYMRNQFIKVNKQKSGVSFSPNTPLRCREVVKSTMDIDGLSHKEKYLGNPFFFSARKRRDFQFLKDKVMGRLDGHMAEPGEVSLLATQDWTDPFCSSDLVPFHTDASILNDEVGCAAVLRAEEDGKMAWVATDFKKGAGILEGELLAILLALQVARQCNIPKIKVLSDSKVAVMALNLGCLPLA</sequence>
<dbReference type="Gene3D" id="3.30.420.10">
    <property type="entry name" value="Ribonuclease H-like superfamily/Ribonuclease H"/>
    <property type="match status" value="1"/>
</dbReference>
<name>A0A7J6FCD6_CANSA</name>
<accession>A0A7J6FCD6</accession>
<dbReference type="InterPro" id="IPR012337">
    <property type="entry name" value="RNaseH-like_sf"/>
</dbReference>
<reference evidence="2 3" key="1">
    <citation type="journal article" date="2020" name="bioRxiv">
        <title>Sequence and annotation of 42 cannabis genomes reveals extensive copy number variation in cannabinoid synthesis and pathogen resistance genes.</title>
        <authorList>
            <person name="Mckernan K.J."/>
            <person name="Helbert Y."/>
            <person name="Kane L.T."/>
            <person name="Ebling H."/>
            <person name="Zhang L."/>
            <person name="Liu B."/>
            <person name="Eaton Z."/>
            <person name="Mclaughlin S."/>
            <person name="Kingan S."/>
            <person name="Baybayan P."/>
            <person name="Concepcion G."/>
            <person name="Jordan M."/>
            <person name="Riva A."/>
            <person name="Barbazuk W."/>
            <person name="Harkins T."/>
        </authorList>
    </citation>
    <scope>NUCLEOTIDE SEQUENCE [LARGE SCALE GENOMIC DNA]</scope>
    <source>
        <strain evidence="3">cv. Jamaican Lion 4</strain>
        <tissue evidence="2">Leaf</tissue>
    </source>
</reference>